<accession>A0A839QEU8</accession>
<evidence type="ECO:0000313" key="1">
    <source>
        <dbReference type="EMBL" id="MBB2994669.1"/>
    </source>
</evidence>
<dbReference type="RefSeq" id="WP_183510018.1">
    <property type="nucleotide sequence ID" value="NZ_BAABGK010000023.1"/>
</dbReference>
<dbReference type="EMBL" id="JACHVS010000001">
    <property type="protein sequence ID" value="MBB2994669.1"/>
    <property type="molecule type" value="Genomic_DNA"/>
</dbReference>
<name>A0A839QEU8_9MICC</name>
<proteinExistence type="predicted"/>
<reference evidence="1 2" key="1">
    <citation type="submission" date="2020-08" db="EMBL/GenBank/DDBJ databases">
        <title>Sequencing the genomes of 1000 actinobacteria strains.</title>
        <authorList>
            <person name="Klenk H.-P."/>
        </authorList>
    </citation>
    <scope>NUCLEOTIDE SEQUENCE [LARGE SCALE GENOMIC DNA]</scope>
    <source>
        <strain evidence="1 2">DSM 22826</strain>
    </source>
</reference>
<organism evidence="1 2">
    <name type="scientific">Paeniglutamicibacter cryotolerans</name>
    <dbReference type="NCBI Taxonomy" id="670079"/>
    <lineage>
        <taxon>Bacteria</taxon>
        <taxon>Bacillati</taxon>
        <taxon>Actinomycetota</taxon>
        <taxon>Actinomycetes</taxon>
        <taxon>Micrococcales</taxon>
        <taxon>Micrococcaceae</taxon>
        <taxon>Paeniglutamicibacter</taxon>
    </lineage>
</organism>
<dbReference type="AlphaFoldDB" id="A0A839QEU8"/>
<comment type="caution">
    <text evidence="1">The sequence shown here is derived from an EMBL/GenBank/DDBJ whole genome shotgun (WGS) entry which is preliminary data.</text>
</comment>
<evidence type="ECO:0000313" key="2">
    <source>
        <dbReference type="Proteomes" id="UP000523000"/>
    </source>
</evidence>
<gene>
    <name evidence="1" type="ORF">E9229_000860</name>
</gene>
<sequence length="61" mass="6121">MKGGRDKASQVFELTGAEARLGCESSGARELGVGAIYLGKEGAGLSADGVAGWTVAIGEKH</sequence>
<dbReference type="Proteomes" id="UP000523000">
    <property type="component" value="Unassembled WGS sequence"/>
</dbReference>
<keyword evidence="2" id="KW-1185">Reference proteome</keyword>
<protein>
    <submittedName>
        <fullName evidence="1">Uncharacterized protein</fullName>
    </submittedName>
</protein>